<dbReference type="InterPro" id="IPR023214">
    <property type="entry name" value="HAD_sf"/>
</dbReference>
<dbReference type="AlphaFoldDB" id="A0A3S9PW66"/>
<reference evidence="1 2" key="1">
    <citation type="submission" date="2018-12" db="EMBL/GenBank/DDBJ databases">
        <title>Complete genome sequence of Flaviflexus sp. H23T48.</title>
        <authorList>
            <person name="Bae J.-W."/>
            <person name="Lee J.-Y."/>
        </authorList>
    </citation>
    <scope>NUCLEOTIDE SEQUENCE [LARGE SCALE GENOMIC DNA]</scope>
    <source>
        <strain evidence="1 2">H23T48</strain>
    </source>
</reference>
<gene>
    <name evidence="1" type="ORF">EJ997_04070</name>
</gene>
<keyword evidence="1" id="KW-0378">Hydrolase</keyword>
<dbReference type="InterPro" id="IPR036412">
    <property type="entry name" value="HAD-like_sf"/>
</dbReference>
<dbReference type="NCBIfam" id="TIGR01460">
    <property type="entry name" value="HAD-SF-IIA"/>
    <property type="match status" value="1"/>
</dbReference>
<dbReference type="Pfam" id="PF13344">
    <property type="entry name" value="Hydrolase_6"/>
    <property type="match status" value="1"/>
</dbReference>
<protein>
    <submittedName>
        <fullName evidence="1">HAD-IIA family hydrolase</fullName>
    </submittedName>
</protein>
<dbReference type="Pfam" id="PF13242">
    <property type="entry name" value="Hydrolase_like"/>
    <property type="match status" value="1"/>
</dbReference>
<dbReference type="Gene3D" id="3.40.50.1000">
    <property type="entry name" value="HAD superfamily/HAD-like"/>
    <property type="match status" value="2"/>
</dbReference>
<evidence type="ECO:0000313" key="1">
    <source>
        <dbReference type="EMBL" id="AZQ76640.1"/>
    </source>
</evidence>
<dbReference type="SUPFAM" id="SSF56784">
    <property type="entry name" value="HAD-like"/>
    <property type="match status" value="1"/>
</dbReference>
<dbReference type="GO" id="GO:0005737">
    <property type="term" value="C:cytoplasm"/>
    <property type="evidence" value="ECO:0007669"/>
    <property type="project" value="TreeGrafter"/>
</dbReference>
<dbReference type="GO" id="GO:0016791">
    <property type="term" value="F:phosphatase activity"/>
    <property type="evidence" value="ECO:0007669"/>
    <property type="project" value="TreeGrafter"/>
</dbReference>
<organism evidence="1 2">
    <name type="scientific">Flaviflexus ciconiae</name>
    <dbReference type="NCBI Taxonomy" id="2496867"/>
    <lineage>
        <taxon>Bacteria</taxon>
        <taxon>Bacillati</taxon>
        <taxon>Actinomycetota</taxon>
        <taxon>Actinomycetes</taxon>
        <taxon>Actinomycetales</taxon>
        <taxon>Actinomycetaceae</taxon>
        <taxon>Flaviflexus</taxon>
    </lineage>
</organism>
<dbReference type="KEGG" id="flh:EJ997_04070"/>
<proteinExistence type="predicted"/>
<accession>A0A3S9PW66</accession>
<dbReference type="PANTHER" id="PTHR19288:SF95">
    <property type="entry name" value="D-GLYCEROL 3-PHOSPHATE PHOSPHATASE"/>
    <property type="match status" value="1"/>
</dbReference>
<name>A0A3S9PW66_9ACTO</name>
<dbReference type="Proteomes" id="UP000280344">
    <property type="component" value="Chromosome"/>
</dbReference>
<keyword evidence="2" id="KW-1185">Reference proteome</keyword>
<dbReference type="RefSeq" id="WP_126703448.1">
    <property type="nucleotide sequence ID" value="NZ_CP034593.1"/>
</dbReference>
<dbReference type="InterPro" id="IPR006357">
    <property type="entry name" value="HAD-SF_hydro_IIA"/>
</dbReference>
<dbReference type="EMBL" id="CP034593">
    <property type="protein sequence ID" value="AZQ76640.1"/>
    <property type="molecule type" value="Genomic_DNA"/>
</dbReference>
<dbReference type="PANTHER" id="PTHR19288">
    <property type="entry name" value="4-NITROPHENYLPHOSPHATASE-RELATED"/>
    <property type="match status" value="1"/>
</dbReference>
<evidence type="ECO:0000313" key="2">
    <source>
        <dbReference type="Proteomes" id="UP000280344"/>
    </source>
</evidence>
<sequence>MTLKSSTAPLSQAYDAAIYDLDGVCYRGQEPIEYAGESITAAVSEGQKAVYLTNNAARTPASIGEHLRSLNIPANDSEVYTAAMAGAELAAGEIPAGSKVFVIGGEGLVWALTQKGFTVVDSADDDPAAVVQGFHATVGWQVMSEGALAIRKGAVFIATNLDATLPQERGFMLGNGALVKAVEHATGVVPLATGKPLPKVFEQAANAVDAKNPIAVGDRLNTDIRGSVAAGVDSLHVLTGVSDARDVALAVPEERPTFLAKDLRGLNEAHEAPVTQDGRAELGSEWAEVVDGKLTTSGSLPGASMDLYRCVVAACWAAVDDGTRREDLFDQLTELVVE</sequence>
<dbReference type="OrthoDB" id="3400930at2"/>